<evidence type="ECO:0000313" key="1">
    <source>
        <dbReference type="EMBL" id="VFS89319.1"/>
    </source>
</evidence>
<organism evidence="1 2">
    <name type="scientific">Kluyvera cryocrescens</name>
    <name type="common">Kluyvera citrophila</name>
    <dbReference type="NCBI Taxonomy" id="580"/>
    <lineage>
        <taxon>Bacteria</taxon>
        <taxon>Pseudomonadati</taxon>
        <taxon>Pseudomonadota</taxon>
        <taxon>Gammaproteobacteria</taxon>
        <taxon>Enterobacterales</taxon>
        <taxon>Enterobacteriaceae</taxon>
        <taxon>Kluyvera</taxon>
    </lineage>
</organism>
<protein>
    <submittedName>
        <fullName evidence="1">Bacterial virulence factor</fullName>
    </submittedName>
</protein>
<dbReference type="InterPro" id="IPR017030">
    <property type="entry name" value="Vir_effector_SfrC"/>
</dbReference>
<evidence type="ECO:0000313" key="2">
    <source>
        <dbReference type="Proteomes" id="UP000401081"/>
    </source>
</evidence>
<keyword evidence="2" id="KW-1185">Reference proteome</keyword>
<dbReference type="EMBL" id="CAADJD010000031">
    <property type="protein sequence ID" value="VFS89319.1"/>
    <property type="molecule type" value="Genomic_DNA"/>
</dbReference>
<dbReference type="Pfam" id="PF10139">
    <property type="entry name" value="Virul_Fac"/>
    <property type="match status" value="1"/>
</dbReference>
<gene>
    <name evidence="1" type="ORF">NCTC12993_07236</name>
</gene>
<sequence length="155" mass="17335">MSSELINQLSEELITAATRMDLEGTLKRALAGQEQAGTRREHLMARQVLRAQLTIRDFIAWFGYLTLPPEKVPNSYVGEKNKVFMRQTPLTNDELPQLAAVAPQPGVSYLGDWLSALMSVVLDNAGHSATRDISFEHNRQLGQIISQLKQENMPC</sequence>
<dbReference type="Proteomes" id="UP000401081">
    <property type="component" value="Unassembled WGS sequence"/>
</dbReference>
<reference evidence="1 2" key="1">
    <citation type="submission" date="2019-03" db="EMBL/GenBank/DDBJ databases">
        <authorList>
            <consortium name="Pathogen Informatics"/>
        </authorList>
    </citation>
    <scope>NUCLEOTIDE SEQUENCE [LARGE SCALE GENOMIC DNA]</scope>
    <source>
        <strain evidence="1 2">NCTC12993</strain>
    </source>
</reference>
<name>A0A485CWW1_KLUCR</name>
<accession>A0A485CWW1</accession>
<dbReference type="AlphaFoldDB" id="A0A485CWW1"/>
<proteinExistence type="predicted"/>